<sequence length="130" mass="15195">ILQETLFILKLSSHGKPEETLDGDEFSCKPRSDRFCAVFKNDPHVFGQFIQCCVANSLRVENISNELRYLFLKNDYFEIGNTIYLSNRDNSTQLCYLTRGFHNKISELIAIVTRKYKNQLRNTFYLEVLA</sequence>
<reference evidence="1 2" key="2">
    <citation type="submission" date="2018-11" db="EMBL/GenBank/DDBJ databases">
        <authorList>
            <consortium name="Pathogen Informatics"/>
        </authorList>
    </citation>
    <scope>NUCLEOTIDE SEQUENCE [LARGE SCALE GENOMIC DNA]</scope>
    <source>
        <strain evidence="1 2">MHpl1</strain>
    </source>
</reference>
<proteinExistence type="predicted"/>
<protein>
    <submittedName>
        <fullName evidence="3">Ras-associating domain-containing protein</fullName>
    </submittedName>
</protein>
<evidence type="ECO:0000313" key="3">
    <source>
        <dbReference type="WBParaSite" id="HPLM_0000081101-mRNA-1"/>
    </source>
</evidence>
<evidence type="ECO:0000313" key="1">
    <source>
        <dbReference type="EMBL" id="VDO06466.1"/>
    </source>
</evidence>
<gene>
    <name evidence="1" type="ORF">HPLM_LOCUS812</name>
</gene>
<dbReference type="EMBL" id="UZAF01000768">
    <property type="protein sequence ID" value="VDO06466.1"/>
    <property type="molecule type" value="Genomic_DNA"/>
</dbReference>
<accession>A0A0N4VU44</accession>
<dbReference type="Proteomes" id="UP000268014">
    <property type="component" value="Unassembled WGS sequence"/>
</dbReference>
<reference evidence="3" key="1">
    <citation type="submission" date="2017-02" db="UniProtKB">
        <authorList>
            <consortium name="WormBaseParasite"/>
        </authorList>
    </citation>
    <scope>IDENTIFICATION</scope>
</reference>
<name>A0A0N4VU44_HAEPC</name>
<dbReference type="AlphaFoldDB" id="A0A0N4VU44"/>
<dbReference type="WBParaSite" id="HPLM_0000081101-mRNA-1">
    <property type="protein sequence ID" value="HPLM_0000081101-mRNA-1"/>
    <property type="gene ID" value="HPLM_0000081101"/>
</dbReference>
<evidence type="ECO:0000313" key="2">
    <source>
        <dbReference type="Proteomes" id="UP000268014"/>
    </source>
</evidence>
<organism evidence="3">
    <name type="scientific">Haemonchus placei</name>
    <name type="common">Barber's pole worm</name>
    <dbReference type="NCBI Taxonomy" id="6290"/>
    <lineage>
        <taxon>Eukaryota</taxon>
        <taxon>Metazoa</taxon>
        <taxon>Ecdysozoa</taxon>
        <taxon>Nematoda</taxon>
        <taxon>Chromadorea</taxon>
        <taxon>Rhabditida</taxon>
        <taxon>Rhabditina</taxon>
        <taxon>Rhabditomorpha</taxon>
        <taxon>Strongyloidea</taxon>
        <taxon>Trichostrongylidae</taxon>
        <taxon>Haemonchus</taxon>
    </lineage>
</organism>
<keyword evidence="2" id="KW-1185">Reference proteome</keyword>